<evidence type="ECO:0000313" key="2">
    <source>
        <dbReference type="Proteomes" id="UP000499080"/>
    </source>
</evidence>
<proteinExistence type="predicted"/>
<dbReference type="EMBL" id="BGPR01005548">
    <property type="protein sequence ID" value="GBN11190.1"/>
    <property type="molecule type" value="Genomic_DNA"/>
</dbReference>
<dbReference type="PANTHER" id="PTHR36688:SF1">
    <property type="entry name" value="ENDONUCLEASE_EXONUCLEASE_PHOSPHATASE DOMAIN-CONTAINING PROTEIN"/>
    <property type="match status" value="1"/>
</dbReference>
<dbReference type="Proteomes" id="UP000499080">
    <property type="component" value="Unassembled WGS sequence"/>
</dbReference>
<name>A0A4Y2LAC6_ARAVE</name>
<dbReference type="OrthoDB" id="6435567at2759"/>
<keyword evidence="2" id="KW-1185">Reference proteome</keyword>
<accession>A0A4Y2LAC6</accession>
<reference evidence="1 2" key="1">
    <citation type="journal article" date="2019" name="Sci. Rep.">
        <title>Orb-weaving spider Araneus ventricosus genome elucidates the spidroin gene catalogue.</title>
        <authorList>
            <person name="Kono N."/>
            <person name="Nakamura H."/>
            <person name="Ohtoshi R."/>
            <person name="Moran D.A.P."/>
            <person name="Shinohara A."/>
            <person name="Yoshida Y."/>
            <person name="Fujiwara M."/>
            <person name="Mori M."/>
            <person name="Tomita M."/>
            <person name="Arakawa K."/>
        </authorList>
    </citation>
    <scope>NUCLEOTIDE SEQUENCE [LARGE SCALE GENOMIC DNA]</scope>
</reference>
<sequence>MPLHFTVRSTFPYNSEFRMFEFETALSRAHDKSPRPDRITYNMLCHLNTTSLSHLLFLFNRIWTEQKYPSQWHEAIVIPILKPAKYTSNPLHYRPIAPTSCLCKTFELMVNARLIF</sequence>
<protein>
    <recommendedName>
        <fullName evidence="3">Reverse transcriptase domain-containing protein</fullName>
    </recommendedName>
</protein>
<dbReference type="InterPro" id="IPR052560">
    <property type="entry name" value="RdDP_mobile_element"/>
</dbReference>
<dbReference type="AlphaFoldDB" id="A0A4Y2LAC6"/>
<dbReference type="PANTHER" id="PTHR36688">
    <property type="entry name" value="ENDO/EXONUCLEASE/PHOSPHATASE DOMAIN-CONTAINING PROTEIN"/>
    <property type="match status" value="1"/>
</dbReference>
<evidence type="ECO:0008006" key="3">
    <source>
        <dbReference type="Google" id="ProtNLM"/>
    </source>
</evidence>
<organism evidence="1 2">
    <name type="scientific">Araneus ventricosus</name>
    <name type="common">Orbweaver spider</name>
    <name type="synonym">Epeira ventricosa</name>
    <dbReference type="NCBI Taxonomy" id="182803"/>
    <lineage>
        <taxon>Eukaryota</taxon>
        <taxon>Metazoa</taxon>
        <taxon>Ecdysozoa</taxon>
        <taxon>Arthropoda</taxon>
        <taxon>Chelicerata</taxon>
        <taxon>Arachnida</taxon>
        <taxon>Araneae</taxon>
        <taxon>Araneomorphae</taxon>
        <taxon>Entelegynae</taxon>
        <taxon>Araneoidea</taxon>
        <taxon>Araneidae</taxon>
        <taxon>Araneus</taxon>
    </lineage>
</organism>
<gene>
    <name evidence="1" type="ORF">AVEN_184740_1</name>
</gene>
<evidence type="ECO:0000313" key="1">
    <source>
        <dbReference type="EMBL" id="GBN11190.1"/>
    </source>
</evidence>
<comment type="caution">
    <text evidence="1">The sequence shown here is derived from an EMBL/GenBank/DDBJ whole genome shotgun (WGS) entry which is preliminary data.</text>
</comment>